<keyword evidence="1" id="KW-0963">Cytoplasm</keyword>
<evidence type="ECO:0000256" key="7">
    <source>
        <dbReference type="ARBA" id="ARBA00022984"/>
    </source>
</evidence>
<feature type="domain" description="Mur ligase N-terminal catalytic" evidence="12">
    <location>
        <begin position="22"/>
        <end position="92"/>
    </location>
</feature>
<keyword evidence="7 10" id="KW-0573">Peptidoglycan synthesis</keyword>
<comment type="catalytic activity">
    <reaction evidence="10">
        <text>D-alanyl-D-alanine + UDP-N-acetyl-alpha-D-muramoyl-L-alanyl-gamma-D-glutamyl-meso-2,6-diaminopimelate + ATP = UDP-N-acetyl-alpha-D-muramoyl-L-alanyl-gamma-D-glutamyl-meso-2,6-diaminopimeloyl-D-alanyl-D-alanine + ADP + phosphate + H(+)</text>
        <dbReference type="Rhea" id="RHEA:28374"/>
        <dbReference type="ChEBI" id="CHEBI:15378"/>
        <dbReference type="ChEBI" id="CHEBI:30616"/>
        <dbReference type="ChEBI" id="CHEBI:43474"/>
        <dbReference type="ChEBI" id="CHEBI:57822"/>
        <dbReference type="ChEBI" id="CHEBI:61386"/>
        <dbReference type="ChEBI" id="CHEBI:83905"/>
        <dbReference type="ChEBI" id="CHEBI:456216"/>
        <dbReference type="EC" id="6.3.2.10"/>
    </reaction>
</comment>
<organism evidence="15">
    <name type="scientific">Aquifex aeolicus</name>
    <dbReference type="NCBI Taxonomy" id="63363"/>
    <lineage>
        <taxon>Bacteria</taxon>
        <taxon>Pseudomonadati</taxon>
        <taxon>Aquificota</taxon>
        <taxon>Aquificia</taxon>
        <taxon>Aquificales</taxon>
        <taxon>Aquificaceae</taxon>
        <taxon>Aquifex</taxon>
    </lineage>
</organism>
<dbReference type="GO" id="GO:0051301">
    <property type="term" value="P:cell division"/>
    <property type="evidence" value="ECO:0007669"/>
    <property type="project" value="UniProtKB-KW"/>
</dbReference>
<dbReference type="Pfam" id="PF01225">
    <property type="entry name" value="Mur_ligase"/>
    <property type="match status" value="1"/>
</dbReference>
<evidence type="ECO:0000313" key="15">
    <source>
        <dbReference type="EMBL" id="HHJ65094.1"/>
    </source>
</evidence>
<dbReference type="GO" id="GO:0071555">
    <property type="term" value="P:cell wall organization"/>
    <property type="evidence" value="ECO:0007669"/>
    <property type="project" value="UniProtKB-KW"/>
</dbReference>
<keyword evidence="2 15" id="KW-0436">Ligase</keyword>
<protein>
    <recommendedName>
        <fullName evidence="10">UDP-N-acetylmuramoyl-tripeptide--D-alanyl-D-alanine ligase</fullName>
        <ecNumber evidence="10">6.3.2.10</ecNumber>
    </recommendedName>
</protein>
<evidence type="ECO:0000256" key="9">
    <source>
        <dbReference type="ARBA" id="ARBA00023316"/>
    </source>
</evidence>
<dbReference type="InterPro" id="IPR035911">
    <property type="entry name" value="MurE/MurF_N"/>
</dbReference>
<dbReference type="PANTHER" id="PTHR43024">
    <property type="entry name" value="UDP-N-ACETYLMURAMOYL-TRIPEPTIDE--D-ALANYL-D-ALANINE LIGASE"/>
    <property type="match status" value="1"/>
</dbReference>
<dbReference type="InterPro" id="IPR036565">
    <property type="entry name" value="Mur-like_cat_sf"/>
</dbReference>
<dbReference type="Proteomes" id="UP000885792">
    <property type="component" value="Unassembled WGS sequence"/>
</dbReference>
<dbReference type="SUPFAM" id="SSF53623">
    <property type="entry name" value="MurD-like peptide ligases, catalytic domain"/>
    <property type="match status" value="1"/>
</dbReference>
<dbReference type="Pfam" id="PF08245">
    <property type="entry name" value="Mur_ligase_M"/>
    <property type="match status" value="1"/>
</dbReference>
<sequence length="380" mass="41836">MKAGNLARITGGKLTGEPETEVSGFSTDSRLIKPGQVFVALKGRHHDGHDFIPDAFRRGAVGVISAVDTRPPPGRFVLKVKAPLEALQKIAAYRRGIFRGTLVGVTGSVGKTTTKELIAYLLSLIAPTYRSEGNLNSQIGLPLVLSNMNTDVRYAVVELGASRRGDIRRLTEIARPRIRVLTAVGEEHLETFGSMRDVVEGNGEIFHRFGEEDRAVIPSSLKEHYGLPPDRTLTFGEGGDLRADLVRFSLEGTLFRFAGEDFLLPVLSRGAVENALASFCVLSLLGYDPREFREELTGFRPPPGRMNLLRFGDFYLIDDTYNANPPSVRNALETLCALPAPSRRIFVLGDMLELGKESERLHREVGAFMAESALDFAIFY</sequence>
<dbReference type="UniPathway" id="UPA00219"/>
<evidence type="ECO:0000256" key="8">
    <source>
        <dbReference type="ARBA" id="ARBA00023306"/>
    </source>
</evidence>
<dbReference type="InterPro" id="IPR000713">
    <property type="entry name" value="Mur_ligase_N"/>
</dbReference>
<evidence type="ECO:0000256" key="5">
    <source>
        <dbReference type="ARBA" id="ARBA00022840"/>
    </source>
</evidence>
<dbReference type="Gene3D" id="3.40.1390.10">
    <property type="entry name" value="MurE/MurF, N-terminal domain"/>
    <property type="match status" value="1"/>
</dbReference>
<dbReference type="InterPro" id="IPR005863">
    <property type="entry name" value="UDP-N-AcMur_synth"/>
</dbReference>
<evidence type="ECO:0000259" key="14">
    <source>
        <dbReference type="Pfam" id="PF08245"/>
    </source>
</evidence>
<comment type="function">
    <text evidence="10">Involved in cell wall formation. Catalyzes the final step in the synthesis of UDP-N-acetylmuramoyl-pentapeptide, the precursor of murein.</text>
</comment>
<evidence type="ECO:0000256" key="2">
    <source>
        <dbReference type="ARBA" id="ARBA00022598"/>
    </source>
</evidence>
<dbReference type="EC" id="6.3.2.10" evidence="10"/>
<evidence type="ECO:0000259" key="13">
    <source>
        <dbReference type="Pfam" id="PF02875"/>
    </source>
</evidence>
<gene>
    <name evidence="15" type="primary">murF</name>
    <name evidence="15" type="ORF">ENJ61_09365</name>
</gene>
<accession>A0A7C5Q3E4</accession>
<feature type="domain" description="Mur ligase central" evidence="14">
    <location>
        <begin position="105"/>
        <end position="281"/>
    </location>
</feature>
<dbReference type="InterPro" id="IPR051046">
    <property type="entry name" value="MurCDEF_CellWall_CoF430Synth"/>
</dbReference>
<dbReference type="SUPFAM" id="SSF53244">
    <property type="entry name" value="MurD-like peptide ligases, peptide-binding domain"/>
    <property type="match status" value="1"/>
</dbReference>
<dbReference type="InterPro" id="IPR036615">
    <property type="entry name" value="Mur_ligase_C_dom_sf"/>
</dbReference>
<dbReference type="AlphaFoldDB" id="A0A7C5Q3E4"/>
<dbReference type="NCBIfam" id="TIGR01143">
    <property type="entry name" value="murF"/>
    <property type="match status" value="1"/>
</dbReference>
<dbReference type="InterPro" id="IPR013221">
    <property type="entry name" value="Mur_ligase_cen"/>
</dbReference>
<comment type="pathway">
    <text evidence="10">Cell wall biogenesis; peptidoglycan biosynthesis.</text>
</comment>
<dbReference type="GO" id="GO:0005737">
    <property type="term" value="C:cytoplasm"/>
    <property type="evidence" value="ECO:0007669"/>
    <property type="project" value="UniProtKB-SubCell"/>
</dbReference>
<dbReference type="SUPFAM" id="SSF63418">
    <property type="entry name" value="MurE/MurF N-terminal domain"/>
    <property type="match status" value="1"/>
</dbReference>
<evidence type="ECO:0000256" key="4">
    <source>
        <dbReference type="ARBA" id="ARBA00022741"/>
    </source>
</evidence>
<keyword evidence="6 10" id="KW-0133">Cell shape</keyword>
<dbReference type="GO" id="GO:0047480">
    <property type="term" value="F:UDP-N-acetylmuramoyl-tripeptide-D-alanyl-D-alanine ligase activity"/>
    <property type="evidence" value="ECO:0007669"/>
    <property type="project" value="UniProtKB-EC"/>
</dbReference>
<evidence type="ECO:0000259" key="12">
    <source>
        <dbReference type="Pfam" id="PF01225"/>
    </source>
</evidence>
<dbReference type="Gene3D" id="3.40.1190.10">
    <property type="entry name" value="Mur-like, catalytic domain"/>
    <property type="match status" value="1"/>
</dbReference>
<dbReference type="GO" id="GO:0009252">
    <property type="term" value="P:peptidoglycan biosynthetic process"/>
    <property type="evidence" value="ECO:0007669"/>
    <property type="project" value="UniProtKB-UniPathway"/>
</dbReference>
<keyword evidence="8 10" id="KW-0131">Cell cycle</keyword>
<keyword evidence="4" id="KW-0547">Nucleotide-binding</keyword>
<name>A0A7C5Q3E4_AQUAO</name>
<dbReference type="GO" id="GO:0008360">
    <property type="term" value="P:regulation of cell shape"/>
    <property type="evidence" value="ECO:0007669"/>
    <property type="project" value="UniProtKB-KW"/>
</dbReference>
<feature type="domain" description="Mur ligase C-terminal" evidence="13">
    <location>
        <begin position="304"/>
        <end position="378"/>
    </location>
</feature>
<proteinExistence type="predicted"/>
<comment type="subcellular location">
    <subcellularLocation>
        <location evidence="10">Cytoplasm</location>
    </subcellularLocation>
</comment>
<keyword evidence="3 10" id="KW-0132">Cell division</keyword>
<evidence type="ECO:0000256" key="10">
    <source>
        <dbReference type="RuleBase" id="RU004136"/>
    </source>
</evidence>
<keyword evidence="9 10" id="KW-0961">Cell wall biogenesis/degradation</keyword>
<comment type="caution">
    <text evidence="15">The sequence shown here is derived from an EMBL/GenBank/DDBJ whole genome shotgun (WGS) entry which is preliminary data.</text>
</comment>
<dbReference type="GO" id="GO:0005524">
    <property type="term" value="F:ATP binding"/>
    <property type="evidence" value="ECO:0007669"/>
    <property type="project" value="UniProtKB-KW"/>
</dbReference>
<evidence type="ECO:0000256" key="11">
    <source>
        <dbReference type="SAM" id="MobiDB-lite"/>
    </source>
</evidence>
<dbReference type="Gene3D" id="3.90.190.20">
    <property type="entry name" value="Mur ligase, C-terminal domain"/>
    <property type="match status" value="1"/>
</dbReference>
<dbReference type="PANTHER" id="PTHR43024:SF1">
    <property type="entry name" value="UDP-N-ACETYLMURAMOYL-TRIPEPTIDE--D-ALANYL-D-ALANINE LIGASE"/>
    <property type="match status" value="1"/>
</dbReference>
<evidence type="ECO:0000256" key="6">
    <source>
        <dbReference type="ARBA" id="ARBA00022960"/>
    </source>
</evidence>
<feature type="region of interest" description="Disordered" evidence="11">
    <location>
        <begin position="1"/>
        <end position="25"/>
    </location>
</feature>
<evidence type="ECO:0000256" key="3">
    <source>
        <dbReference type="ARBA" id="ARBA00022618"/>
    </source>
</evidence>
<dbReference type="InterPro" id="IPR004101">
    <property type="entry name" value="Mur_ligase_C"/>
</dbReference>
<evidence type="ECO:0000256" key="1">
    <source>
        <dbReference type="ARBA" id="ARBA00022490"/>
    </source>
</evidence>
<dbReference type="Pfam" id="PF02875">
    <property type="entry name" value="Mur_ligase_C"/>
    <property type="match status" value="1"/>
</dbReference>
<dbReference type="EMBL" id="DRNB01000349">
    <property type="protein sequence ID" value="HHJ65094.1"/>
    <property type="molecule type" value="Genomic_DNA"/>
</dbReference>
<reference evidence="15" key="1">
    <citation type="journal article" date="2020" name="mSystems">
        <title>Genome- and Community-Level Interaction Insights into Carbon Utilization and Element Cycling Functions of Hydrothermarchaeota in Hydrothermal Sediment.</title>
        <authorList>
            <person name="Zhou Z."/>
            <person name="Liu Y."/>
            <person name="Xu W."/>
            <person name="Pan J."/>
            <person name="Luo Z.H."/>
            <person name="Li M."/>
        </authorList>
    </citation>
    <scope>NUCLEOTIDE SEQUENCE [LARGE SCALE GENOMIC DNA]</scope>
    <source>
        <strain evidence="15">HyVt-501</strain>
    </source>
</reference>
<keyword evidence="5" id="KW-0067">ATP-binding</keyword>
<feature type="non-terminal residue" evidence="15">
    <location>
        <position position="380"/>
    </location>
</feature>